<dbReference type="Pfam" id="PF14322">
    <property type="entry name" value="SusD-like_3"/>
    <property type="match status" value="1"/>
</dbReference>
<evidence type="ECO:0000313" key="10">
    <source>
        <dbReference type="Proteomes" id="UP000278351"/>
    </source>
</evidence>
<gene>
    <name evidence="9" type="ORF">EGT74_23870</name>
</gene>
<evidence type="ECO:0000256" key="5">
    <source>
        <dbReference type="ARBA" id="ARBA00023237"/>
    </source>
</evidence>
<feature type="signal peptide" evidence="6">
    <location>
        <begin position="1"/>
        <end position="21"/>
    </location>
</feature>
<reference evidence="9 10" key="1">
    <citation type="submission" date="2018-11" db="EMBL/GenBank/DDBJ databases">
        <title>Chitinophaga lutea sp.nov., isolate from arsenic contaminated soil.</title>
        <authorList>
            <person name="Zong Y."/>
        </authorList>
    </citation>
    <scope>NUCLEOTIDE SEQUENCE [LARGE SCALE GENOMIC DNA]</scope>
    <source>
        <strain evidence="9 10">ZY74</strain>
    </source>
</reference>
<feature type="chain" id="PRO_5018131857" evidence="6">
    <location>
        <begin position="22"/>
        <end position="629"/>
    </location>
</feature>
<dbReference type="GO" id="GO:0009279">
    <property type="term" value="C:cell outer membrane"/>
    <property type="evidence" value="ECO:0007669"/>
    <property type="project" value="UniProtKB-SubCell"/>
</dbReference>
<dbReference type="EMBL" id="RPDH01000003">
    <property type="protein sequence ID" value="RPE05426.1"/>
    <property type="molecule type" value="Genomic_DNA"/>
</dbReference>
<protein>
    <submittedName>
        <fullName evidence="9">RagB/SusD family nutrient uptake outer membrane protein</fullName>
    </submittedName>
</protein>
<name>A0A3N4PB04_9BACT</name>
<comment type="subcellular location">
    <subcellularLocation>
        <location evidence="1">Cell outer membrane</location>
    </subcellularLocation>
</comment>
<dbReference type="RefSeq" id="WP_123849071.1">
    <property type="nucleotide sequence ID" value="NZ_RPDH01000003.1"/>
</dbReference>
<dbReference type="SUPFAM" id="SSF48452">
    <property type="entry name" value="TPR-like"/>
    <property type="match status" value="1"/>
</dbReference>
<comment type="similarity">
    <text evidence="2">Belongs to the SusD family.</text>
</comment>
<keyword evidence="4" id="KW-0472">Membrane</keyword>
<evidence type="ECO:0000256" key="1">
    <source>
        <dbReference type="ARBA" id="ARBA00004442"/>
    </source>
</evidence>
<evidence type="ECO:0000259" key="7">
    <source>
        <dbReference type="Pfam" id="PF07980"/>
    </source>
</evidence>
<keyword evidence="10" id="KW-1185">Reference proteome</keyword>
<dbReference type="InterPro" id="IPR011990">
    <property type="entry name" value="TPR-like_helical_dom_sf"/>
</dbReference>
<feature type="domain" description="SusD-like N-terminal" evidence="8">
    <location>
        <begin position="79"/>
        <end position="226"/>
    </location>
</feature>
<dbReference type="PROSITE" id="PS51257">
    <property type="entry name" value="PROKAR_LIPOPROTEIN"/>
    <property type="match status" value="1"/>
</dbReference>
<keyword evidence="5" id="KW-0998">Cell outer membrane</keyword>
<evidence type="ECO:0000313" key="9">
    <source>
        <dbReference type="EMBL" id="RPE05426.1"/>
    </source>
</evidence>
<dbReference type="OrthoDB" id="608091at2"/>
<evidence type="ECO:0000256" key="6">
    <source>
        <dbReference type="SAM" id="SignalP"/>
    </source>
</evidence>
<sequence length="629" mass="71614">MKHIKIWLAALLGPFLFSCHYLDIVPDNIATIDNVFRMRNTAEQYLFTIYSYQPKYTDAYNYPTFLGGDELWANEFTVNLVKPAWQIAKGFQNVVEPYSNYWGGANGGRGMFVAIRDCNTFLDNIGKVPDMDDYEKVRWAAEAKFLKAFYHFYLFRMYGPIPLIRKNLPITSTTAEVKVKQEPVDTCVAYIAQLLDEAAADLPDRITAEATEMGRVTKSVALAVKAQLLVTAASPLFNGNGDYATYTGKGGVKLFNSTYEPAKWTVAAEACKAAIEEAERGGHRLYYFNPAFLPFPASPETITEMSIRNAVCEKWNPEVIWTSTGNRATTLQLESLPRLYSSDKQSTTLASFGVPLKVVEQYYTRNGVPISEDKTWNYNARYATRTATTADALRLKPNYVTANLNFNRETRYYAGLGFDGSRWFGQGRFNDADNVYVEAKLGQIANNHAWAFSITGYWPKKLVNPQTVSSATEITVQNYPWPLMRLADLYLLYAEALNESQGPGVETFKWIDLVRARAGLKGVAESWAQFSINAGAPNTKEGLRKIIHQERLIELAFEGSRFWDLRRWKEAERVMNEPITGWNYFGKTADAYYQVKYLYTQTFRKRDYLWPVKEEDLIENNQLVQSPGW</sequence>
<accession>A0A3N4PB04</accession>
<dbReference type="InterPro" id="IPR033985">
    <property type="entry name" value="SusD-like_N"/>
</dbReference>
<dbReference type="AlphaFoldDB" id="A0A3N4PB04"/>
<proteinExistence type="inferred from homology"/>
<dbReference type="InterPro" id="IPR012944">
    <property type="entry name" value="SusD_RagB_dom"/>
</dbReference>
<feature type="domain" description="RagB/SusD" evidence="7">
    <location>
        <begin position="317"/>
        <end position="629"/>
    </location>
</feature>
<organism evidence="9 10">
    <name type="scientific">Chitinophaga lutea</name>
    <dbReference type="NCBI Taxonomy" id="2488634"/>
    <lineage>
        <taxon>Bacteria</taxon>
        <taxon>Pseudomonadati</taxon>
        <taxon>Bacteroidota</taxon>
        <taxon>Chitinophagia</taxon>
        <taxon>Chitinophagales</taxon>
        <taxon>Chitinophagaceae</taxon>
        <taxon>Chitinophaga</taxon>
    </lineage>
</organism>
<keyword evidence="3 6" id="KW-0732">Signal</keyword>
<dbReference type="Pfam" id="PF07980">
    <property type="entry name" value="SusD_RagB"/>
    <property type="match status" value="1"/>
</dbReference>
<comment type="caution">
    <text evidence="9">The sequence shown here is derived from an EMBL/GenBank/DDBJ whole genome shotgun (WGS) entry which is preliminary data.</text>
</comment>
<evidence type="ECO:0000259" key="8">
    <source>
        <dbReference type="Pfam" id="PF14322"/>
    </source>
</evidence>
<evidence type="ECO:0000256" key="4">
    <source>
        <dbReference type="ARBA" id="ARBA00023136"/>
    </source>
</evidence>
<dbReference type="Gene3D" id="1.25.40.390">
    <property type="match status" value="1"/>
</dbReference>
<dbReference type="Proteomes" id="UP000278351">
    <property type="component" value="Unassembled WGS sequence"/>
</dbReference>
<evidence type="ECO:0000256" key="3">
    <source>
        <dbReference type="ARBA" id="ARBA00022729"/>
    </source>
</evidence>
<evidence type="ECO:0000256" key="2">
    <source>
        <dbReference type="ARBA" id="ARBA00006275"/>
    </source>
</evidence>